<organism evidence="5 6">
    <name type="scientific">Minwuia thermotolerans</name>
    <dbReference type="NCBI Taxonomy" id="2056226"/>
    <lineage>
        <taxon>Bacteria</taxon>
        <taxon>Pseudomonadati</taxon>
        <taxon>Pseudomonadota</taxon>
        <taxon>Alphaproteobacteria</taxon>
        <taxon>Minwuiales</taxon>
        <taxon>Minwuiaceae</taxon>
        <taxon>Minwuia</taxon>
    </lineage>
</organism>
<gene>
    <name evidence="5" type="ORF">CVT23_14670</name>
</gene>
<feature type="signal peptide" evidence="3">
    <location>
        <begin position="1"/>
        <end position="31"/>
    </location>
</feature>
<accession>A0A2M9FZM4</accession>
<feature type="compositionally biased region" description="Pro residues" evidence="2">
    <location>
        <begin position="210"/>
        <end position="226"/>
    </location>
</feature>
<evidence type="ECO:0000259" key="4">
    <source>
        <dbReference type="PROSITE" id="PS51123"/>
    </source>
</evidence>
<evidence type="ECO:0000256" key="1">
    <source>
        <dbReference type="PROSITE-ProRule" id="PRU00473"/>
    </source>
</evidence>
<reference evidence="5 6" key="1">
    <citation type="submission" date="2017-11" db="EMBL/GenBank/DDBJ databases">
        <title>Draft genome sequence of Rhizobiales bacterium SY3-13.</title>
        <authorList>
            <person name="Sun C."/>
        </authorList>
    </citation>
    <scope>NUCLEOTIDE SEQUENCE [LARGE SCALE GENOMIC DNA]</scope>
    <source>
        <strain evidence="5 6">SY3-13</strain>
    </source>
</reference>
<dbReference type="EMBL" id="PHIG01000038">
    <property type="protein sequence ID" value="PJK28874.1"/>
    <property type="molecule type" value="Genomic_DNA"/>
</dbReference>
<feature type="compositionally biased region" description="Basic and acidic residues" evidence="2">
    <location>
        <begin position="177"/>
        <end position="189"/>
    </location>
</feature>
<sequence>MRDESNRVSRLPGIGAGAVILAALAAAPAMAQYDGATIIIDGGGVRTADDYAPPSVSVDPTMAVRPGSVLGSSVPDRATKPFNTSRGPVMAPTDTSLPPHQANRGDRRITLRPPGQDGSRPVPAPRASVRAEPAAPQPAPKRAAEPAREQVRAAPAPQSRPQPTPTPEPAPQPRPEAVPEPKPESERVRVAAPAAPETVERPARQAAAPAPAPRPEPAPAPEPAPEPEPRVAAVPAQAAAPGVTRILFEGAEVDVPAAERDKLTEIARAVQDGNDRIQVRAYADSETETSDWKRRVSLRRAQTVRRILLDNGVESFRILVRALGEPADEGPGNRVDVEIASR</sequence>
<dbReference type="GO" id="GO:0016020">
    <property type="term" value="C:membrane"/>
    <property type="evidence" value="ECO:0007669"/>
    <property type="project" value="UniProtKB-UniRule"/>
</dbReference>
<comment type="caution">
    <text evidence="5">The sequence shown here is derived from an EMBL/GenBank/DDBJ whole genome shotgun (WGS) entry which is preliminary data.</text>
</comment>
<proteinExistence type="predicted"/>
<evidence type="ECO:0000256" key="3">
    <source>
        <dbReference type="SAM" id="SignalP"/>
    </source>
</evidence>
<name>A0A2M9FZM4_9PROT</name>
<dbReference type="SUPFAM" id="SSF103088">
    <property type="entry name" value="OmpA-like"/>
    <property type="match status" value="1"/>
</dbReference>
<feature type="region of interest" description="Disordered" evidence="2">
    <location>
        <begin position="51"/>
        <end position="238"/>
    </location>
</feature>
<feature type="compositionally biased region" description="Basic and acidic residues" evidence="2">
    <location>
        <begin position="142"/>
        <end position="151"/>
    </location>
</feature>
<dbReference type="Gene3D" id="3.30.1330.60">
    <property type="entry name" value="OmpA-like domain"/>
    <property type="match status" value="1"/>
</dbReference>
<keyword evidence="3" id="KW-0732">Signal</keyword>
<evidence type="ECO:0000256" key="2">
    <source>
        <dbReference type="SAM" id="MobiDB-lite"/>
    </source>
</evidence>
<dbReference type="Pfam" id="PF00691">
    <property type="entry name" value="OmpA"/>
    <property type="match status" value="1"/>
</dbReference>
<evidence type="ECO:0000313" key="5">
    <source>
        <dbReference type="EMBL" id="PJK28874.1"/>
    </source>
</evidence>
<feature type="domain" description="OmpA-like" evidence="4">
    <location>
        <begin position="235"/>
        <end position="342"/>
    </location>
</feature>
<dbReference type="InterPro" id="IPR036737">
    <property type="entry name" value="OmpA-like_sf"/>
</dbReference>
<keyword evidence="1" id="KW-0472">Membrane</keyword>
<dbReference type="PROSITE" id="PS51123">
    <property type="entry name" value="OMPA_2"/>
    <property type="match status" value="1"/>
</dbReference>
<feature type="chain" id="PRO_5014683252" description="OmpA-like domain-containing protein" evidence="3">
    <location>
        <begin position="32"/>
        <end position="342"/>
    </location>
</feature>
<keyword evidence="6" id="KW-1185">Reference proteome</keyword>
<protein>
    <recommendedName>
        <fullName evidence="4">OmpA-like domain-containing protein</fullName>
    </recommendedName>
</protein>
<dbReference type="AlphaFoldDB" id="A0A2M9FZM4"/>
<evidence type="ECO:0000313" key="6">
    <source>
        <dbReference type="Proteomes" id="UP000229498"/>
    </source>
</evidence>
<dbReference type="InterPro" id="IPR006665">
    <property type="entry name" value="OmpA-like"/>
</dbReference>
<feature type="compositionally biased region" description="Pro residues" evidence="2">
    <location>
        <begin position="158"/>
        <end position="176"/>
    </location>
</feature>
<dbReference type="Proteomes" id="UP000229498">
    <property type="component" value="Unassembled WGS sequence"/>
</dbReference>